<protein>
    <submittedName>
        <fullName evidence="2">Uncharacterized protein</fullName>
    </submittedName>
</protein>
<evidence type="ECO:0000256" key="1">
    <source>
        <dbReference type="SAM" id="Phobius"/>
    </source>
</evidence>
<reference evidence="2 3" key="1">
    <citation type="submission" date="2023-11" db="EMBL/GenBank/DDBJ databases">
        <authorList>
            <person name="Panchal A.K."/>
            <person name="Meaney J.S."/>
            <person name="Karas B.J."/>
            <person name="diCenzo G.C."/>
        </authorList>
    </citation>
    <scope>NUCLEOTIDE SEQUENCE [LARGE SCALE GENOMIC DNA]</scope>
    <source>
        <strain evidence="2 3">NZP2235</strain>
    </source>
</reference>
<evidence type="ECO:0000313" key="3">
    <source>
        <dbReference type="Proteomes" id="UP001322481"/>
    </source>
</evidence>
<keyword evidence="3" id="KW-1185">Reference proteome</keyword>
<proteinExistence type="predicted"/>
<dbReference type="RefSeq" id="WP_284274027.1">
    <property type="nucleotide sequence ID" value="NZ_BSNY01000027.1"/>
</dbReference>
<dbReference type="EMBL" id="CP139858">
    <property type="protein sequence ID" value="WQB99971.1"/>
    <property type="molecule type" value="Genomic_DNA"/>
</dbReference>
<keyword evidence="1" id="KW-0812">Transmembrane</keyword>
<name>A0ABZ0VTH8_9HYPH</name>
<gene>
    <name evidence="2" type="ORF">U0R22_004167</name>
</gene>
<feature type="transmembrane region" description="Helical" evidence="1">
    <location>
        <begin position="28"/>
        <end position="48"/>
    </location>
</feature>
<organism evidence="2 3">
    <name type="scientific">Mesorhizobium huakuii</name>
    <dbReference type="NCBI Taxonomy" id="28104"/>
    <lineage>
        <taxon>Bacteria</taxon>
        <taxon>Pseudomonadati</taxon>
        <taxon>Pseudomonadota</taxon>
        <taxon>Alphaproteobacteria</taxon>
        <taxon>Hyphomicrobiales</taxon>
        <taxon>Phyllobacteriaceae</taxon>
        <taxon>Mesorhizobium</taxon>
    </lineage>
</organism>
<dbReference type="Proteomes" id="UP001322481">
    <property type="component" value="Chromosome"/>
</dbReference>
<evidence type="ECO:0000313" key="2">
    <source>
        <dbReference type="EMBL" id="WQB99971.1"/>
    </source>
</evidence>
<accession>A0ABZ0VTH8</accession>
<keyword evidence="1" id="KW-0472">Membrane</keyword>
<sequence>MKKLHPAAAAVAIAVVLALVLWRSGYSSYGPIDTAIFVVFLVFFWWLISDFSGGKGETDANEAKGVEKNIAFRFGRFLSRVFGRG</sequence>
<keyword evidence="1" id="KW-1133">Transmembrane helix</keyword>